<protein>
    <recommendedName>
        <fullName evidence="3">Protein AAR2 homolog</fullName>
    </recommendedName>
    <alternativeName>
        <fullName evidence="7">AAR2 splicing factor homolog</fullName>
    </alternativeName>
</protein>
<dbReference type="Gene3D" id="2.60.34.20">
    <property type="match status" value="1"/>
</dbReference>
<gene>
    <name evidence="12" type="ORF">PSYICH_LOCUS6557</name>
</gene>
<accession>A0A9P0CVQ0</accession>
<reference evidence="12" key="1">
    <citation type="submission" date="2022-01" db="EMBL/GenBank/DDBJ databases">
        <authorList>
            <person name="King R."/>
        </authorList>
    </citation>
    <scope>NUCLEOTIDE SEQUENCE</scope>
</reference>
<evidence type="ECO:0000256" key="1">
    <source>
        <dbReference type="ARBA" id="ARBA00003708"/>
    </source>
</evidence>
<comment type="similarity">
    <text evidence="2">Belongs to the AAR2 family.</text>
</comment>
<dbReference type="CDD" id="cd13778">
    <property type="entry name" value="Aar2_C"/>
    <property type="match status" value="1"/>
</dbReference>
<dbReference type="EMBL" id="OV651814">
    <property type="protein sequence ID" value="CAH1105542.1"/>
    <property type="molecule type" value="Genomic_DNA"/>
</dbReference>
<feature type="domain" description="AAR2 N-terminal" evidence="11">
    <location>
        <begin position="12"/>
        <end position="143"/>
    </location>
</feature>
<evidence type="ECO:0000259" key="10">
    <source>
        <dbReference type="Pfam" id="PF05282"/>
    </source>
</evidence>
<dbReference type="InterPro" id="IPR007946">
    <property type="entry name" value="AAR2"/>
</dbReference>
<evidence type="ECO:0000256" key="2">
    <source>
        <dbReference type="ARBA" id="ARBA00006281"/>
    </source>
</evidence>
<evidence type="ECO:0000256" key="4">
    <source>
        <dbReference type="ARBA" id="ARBA00022664"/>
    </source>
</evidence>
<dbReference type="PANTHER" id="PTHR12689">
    <property type="entry name" value="A1 CISTRON SPLICING FACTOR AAR2-RELATED"/>
    <property type="match status" value="1"/>
</dbReference>
<dbReference type="GO" id="GO:0005681">
    <property type="term" value="C:spliceosomal complex"/>
    <property type="evidence" value="ECO:0007669"/>
    <property type="project" value="UniProtKB-KW"/>
</dbReference>
<comment type="subunit">
    <text evidence="8">Interacts with PRPF8 (via RNase H homology domain). Component of a U5 snRNP complex that contains PRPF8.</text>
</comment>
<organism evidence="12 13">
    <name type="scientific">Psylliodes chrysocephalus</name>
    <dbReference type="NCBI Taxonomy" id="3402493"/>
    <lineage>
        <taxon>Eukaryota</taxon>
        <taxon>Metazoa</taxon>
        <taxon>Ecdysozoa</taxon>
        <taxon>Arthropoda</taxon>
        <taxon>Hexapoda</taxon>
        <taxon>Insecta</taxon>
        <taxon>Pterygota</taxon>
        <taxon>Neoptera</taxon>
        <taxon>Endopterygota</taxon>
        <taxon>Coleoptera</taxon>
        <taxon>Polyphaga</taxon>
        <taxon>Cucujiformia</taxon>
        <taxon>Chrysomeloidea</taxon>
        <taxon>Chrysomelidae</taxon>
        <taxon>Galerucinae</taxon>
        <taxon>Alticini</taxon>
        <taxon>Psylliodes</taxon>
    </lineage>
</organism>
<dbReference type="GO" id="GO:0000244">
    <property type="term" value="P:spliceosomal tri-snRNP complex assembly"/>
    <property type="evidence" value="ECO:0007669"/>
    <property type="project" value="TreeGrafter"/>
</dbReference>
<dbReference type="Gene3D" id="1.25.40.550">
    <property type="entry name" value="Aar2, C-terminal domain-like"/>
    <property type="match status" value="1"/>
</dbReference>
<evidence type="ECO:0000256" key="3">
    <source>
        <dbReference type="ARBA" id="ARBA00016372"/>
    </source>
</evidence>
<feature type="domain" description="AAR2 C-terminal" evidence="10">
    <location>
        <begin position="209"/>
        <end position="359"/>
    </location>
</feature>
<dbReference type="FunFam" id="1.25.40.550:FF:000001">
    <property type="entry name" value="AAR2 splicing factor homolog"/>
    <property type="match status" value="1"/>
</dbReference>
<keyword evidence="5" id="KW-0747">Spliceosome</keyword>
<evidence type="ECO:0000256" key="7">
    <source>
        <dbReference type="ARBA" id="ARBA00030625"/>
    </source>
</evidence>
<dbReference type="CDD" id="cd13777">
    <property type="entry name" value="Aar2_N"/>
    <property type="match status" value="1"/>
</dbReference>
<evidence type="ECO:0000259" key="11">
    <source>
        <dbReference type="Pfam" id="PF20981"/>
    </source>
</evidence>
<evidence type="ECO:0000256" key="6">
    <source>
        <dbReference type="ARBA" id="ARBA00023187"/>
    </source>
</evidence>
<sequence length="375" mass="43073">MDQQTAKRLLVEGAFFILLDVPKGTEFGIDLKSWNTGEKFRGVKMIPPGIHYIFFNAVSDTGDMAPRIGFFKNFRKSEVFVKKWDKENECISSDEVPESEVVQLKENILLLDGFLGPYPFDILDKWKSLCSCITNTLVEKISPASGYVRAALELQSCSDADRPRGKRKSINENDEVLPKSPRLSQNTEHVFLPNLKAKEGTELRTTLFPDKNYPENSTPAEITKHSLDSSYVLEEMVTKYTISTEILGEMQICYICFLVGHSLEAFDHWKKIFNLFCSCQTGIKKHKHLYDIFISVIEIQIQEIPEEFIADIVTNSNFVYVKLRELFRAIKDSEVDGILKTKVQRFTHKLTSLYQWDFNHLDSEDEDEAPIIVET</sequence>
<keyword evidence="13" id="KW-1185">Reference proteome</keyword>
<name>A0A9P0CVQ0_9CUCU</name>
<keyword evidence="6" id="KW-0508">mRNA splicing</keyword>
<dbReference type="Pfam" id="PF05282">
    <property type="entry name" value="AAR2"/>
    <property type="match status" value="1"/>
</dbReference>
<dbReference type="InterPro" id="IPR038516">
    <property type="entry name" value="AAR2_N_sf"/>
</dbReference>
<dbReference type="Pfam" id="PF20981">
    <property type="entry name" value="AAR2_1st"/>
    <property type="match status" value="1"/>
</dbReference>
<evidence type="ECO:0000313" key="13">
    <source>
        <dbReference type="Proteomes" id="UP001153636"/>
    </source>
</evidence>
<dbReference type="FunFam" id="2.60.34.20:FF:000001">
    <property type="entry name" value="protein AAR2 homolog"/>
    <property type="match status" value="1"/>
</dbReference>
<evidence type="ECO:0000256" key="5">
    <source>
        <dbReference type="ARBA" id="ARBA00022728"/>
    </source>
</evidence>
<comment type="function">
    <text evidence="1">Component of the U5 snRNP complex that is required for spliceosome assembly and for pre-mRNA splicing.</text>
</comment>
<proteinExistence type="inferred from homology"/>
<dbReference type="OrthoDB" id="201752at2759"/>
<dbReference type="AlphaFoldDB" id="A0A9P0CVQ0"/>
<evidence type="ECO:0000313" key="12">
    <source>
        <dbReference type="EMBL" id="CAH1105542.1"/>
    </source>
</evidence>
<evidence type="ECO:0000256" key="8">
    <source>
        <dbReference type="ARBA" id="ARBA00047009"/>
    </source>
</evidence>
<dbReference type="PANTHER" id="PTHR12689:SF4">
    <property type="entry name" value="PROTEIN AAR2 HOMOLOG"/>
    <property type="match status" value="1"/>
</dbReference>
<dbReference type="InterPro" id="IPR033647">
    <property type="entry name" value="Aar2_N"/>
</dbReference>
<dbReference type="InterPro" id="IPR038514">
    <property type="entry name" value="AAR2_C_sf"/>
</dbReference>
<dbReference type="InterPro" id="IPR033648">
    <property type="entry name" value="AAR2_C"/>
</dbReference>
<keyword evidence="4" id="KW-0507">mRNA processing</keyword>
<evidence type="ECO:0000256" key="9">
    <source>
        <dbReference type="SAM" id="MobiDB-lite"/>
    </source>
</evidence>
<feature type="region of interest" description="Disordered" evidence="9">
    <location>
        <begin position="159"/>
        <end position="180"/>
    </location>
</feature>
<dbReference type="Proteomes" id="UP001153636">
    <property type="component" value="Chromosome 2"/>
</dbReference>